<evidence type="ECO:0000256" key="7">
    <source>
        <dbReference type="ARBA" id="ARBA00022833"/>
    </source>
</evidence>
<dbReference type="PANTHER" id="PTHR30616:SF2">
    <property type="entry name" value="PURINE NUCLEOSIDE PHOSPHORYLASE LACC1"/>
    <property type="match status" value="1"/>
</dbReference>
<dbReference type="GO" id="GO:0016787">
    <property type="term" value="F:hydrolase activity"/>
    <property type="evidence" value="ECO:0007669"/>
    <property type="project" value="UniProtKB-KW"/>
</dbReference>
<evidence type="ECO:0000256" key="9">
    <source>
        <dbReference type="ARBA" id="ARBA00047989"/>
    </source>
</evidence>
<evidence type="ECO:0000313" key="12">
    <source>
        <dbReference type="EMBL" id="AZN28953.1"/>
    </source>
</evidence>
<organism evidence="12 13">
    <name type="scientific">Flaviflexus salsibiostraticola</name>
    <dbReference type="NCBI Taxonomy" id="1282737"/>
    <lineage>
        <taxon>Bacteria</taxon>
        <taxon>Bacillati</taxon>
        <taxon>Actinomycetota</taxon>
        <taxon>Actinomycetes</taxon>
        <taxon>Actinomycetales</taxon>
        <taxon>Actinomycetaceae</taxon>
        <taxon>Flaviflexus</taxon>
    </lineage>
</organism>
<dbReference type="Pfam" id="PF02578">
    <property type="entry name" value="Cu-oxidase_4"/>
    <property type="match status" value="1"/>
</dbReference>
<dbReference type="InterPro" id="IPR038371">
    <property type="entry name" value="Cu_polyphenol_OxRdtase_sf"/>
</dbReference>
<dbReference type="CDD" id="cd16833">
    <property type="entry name" value="YfiH"/>
    <property type="match status" value="1"/>
</dbReference>
<keyword evidence="5" id="KW-0479">Metal-binding</keyword>
<evidence type="ECO:0000256" key="4">
    <source>
        <dbReference type="ARBA" id="ARBA00022679"/>
    </source>
</evidence>
<dbReference type="Proteomes" id="UP000270021">
    <property type="component" value="Chromosome"/>
</dbReference>
<keyword evidence="4" id="KW-0808">Transferase</keyword>
<keyword evidence="7" id="KW-0862">Zinc</keyword>
<sequence length="226" mass="23741">MREPGGAFAGNVAQHVGDEPANVDLWRRRLEAETGPLAWMNQVHGTAIVPADHATAPEADGLILHPGQGGAVMVADCVPLLMCGGSGRLGAVVHVGRAGLLGGIVDRAVDLFHRAGITQIAAVIGPAVCGACYEVGDELAAEAERTLRGSSSTTRWGTRGIDIPGSVARILNRRGVDVASVGVCTMEDERFFSHRRQHGRAGRFAGFLVLDRDTPSRLPAAELPLF</sequence>
<comment type="function">
    <text evidence="2">Purine nucleoside enzyme that catalyzes the phosphorolysis of adenosine and inosine nucleosides, yielding D-ribose 1-phosphate and the respective free bases, adenine and hypoxanthine. Also catalyzes the phosphorolysis of S-methyl-5'-thioadenosine into adenine and S-methyl-5-thio-alpha-D-ribose 1-phosphate. Also has adenosine deaminase activity.</text>
</comment>
<evidence type="ECO:0000256" key="3">
    <source>
        <dbReference type="ARBA" id="ARBA00007353"/>
    </source>
</evidence>
<accession>A0A3S8Z689</accession>
<protein>
    <submittedName>
        <fullName evidence="12">Laccase domain-containing protein</fullName>
    </submittedName>
</protein>
<keyword evidence="13" id="KW-1185">Reference proteome</keyword>
<gene>
    <name evidence="12" type="ORF">EJO69_00535</name>
</gene>
<comment type="catalytic activity">
    <reaction evidence="9">
        <text>adenosine + H2O + H(+) = inosine + NH4(+)</text>
        <dbReference type="Rhea" id="RHEA:24408"/>
        <dbReference type="ChEBI" id="CHEBI:15377"/>
        <dbReference type="ChEBI" id="CHEBI:15378"/>
        <dbReference type="ChEBI" id="CHEBI:16335"/>
        <dbReference type="ChEBI" id="CHEBI:17596"/>
        <dbReference type="ChEBI" id="CHEBI:28938"/>
        <dbReference type="EC" id="3.5.4.4"/>
    </reaction>
    <physiologicalReaction direction="left-to-right" evidence="9">
        <dbReference type="Rhea" id="RHEA:24409"/>
    </physiologicalReaction>
</comment>
<evidence type="ECO:0000256" key="10">
    <source>
        <dbReference type="ARBA" id="ARBA00048968"/>
    </source>
</evidence>
<dbReference type="AlphaFoldDB" id="A0A3S8Z689"/>
<dbReference type="RefSeq" id="WP_126037790.1">
    <property type="nucleotide sequence ID" value="NZ_CP034438.1"/>
</dbReference>
<dbReference type="KEGG" id="fsl:EJO69_00535"/>
<comment type="catalytic activity">
    <reaction evidence="1">
        <text>inosine + phosphate = alpha-D-ribose 1-phosphate + hypoxanthine</text>
        <dbReference type="Rhea" id="RHEA:27646"/>
        <dbReference type="ChEBI" id="CHEBI:17368"/>
        <dbReference type="ChEBI" id="CHEBI:17596"/>
        <dbReference type="ChEBI" id="CHEBI:43474"/>
        <dbReference type="ChEBI" id="CHEBI:57720"/>
        <dbReference type="EC" id="2.4.2.1"/>
    </reaction>
    <physiologicalReaction direction="left-to-right" evidence="1">
        <dbReference type="Rhea" id="RHEA:27647"/>
    </physiologicalReaction>
</comment>
<dbReference type="EMBL" id="CP034438">
    <property type="protein sequence ID" value="AZN28953.1"/>
    <property type="molecule type" value="Genomic_DNA"/>
</dbReference>
<evidence type="ECO:0000313" key="13">
    <source>
        <dbReference type="Proteomes" id="UP000270021"/>
    </source>
</evidence>
<evidence type="ECO:0000256" key="5">
    <source>
        <dbReference type="ARBA" id="ARBA00022723"/>
    </source>
</evidence>
<dbReference type="PANTHER" id="PTHR30616">
    <property type="entry name" value="UNCHARACTERIZED PROTEIN YFIH"/>
    <property type="match status" value="1"/>
</dbReference>
<dbReference type="OrthoDB" id="4279at2"/>
<dbReference type="GO" id="GO:0005507">
    <property type="term" value="F:copper ion binding"/>
    <property type="evidence" value="ECO:0007669"/>
    <property type="project" value="TreeGrafter"/>
</dbReference>
<dbReference type="GO" id="GO:0017061">
    <property type="term" value="F:S-methyl-5-thioadenosine phosphorylase activity"/>
    <property type="evidence" value="ECO:0007669"/>
    <property type="project" value="UniProtKB-EC"/>
</dbReference>
<proteinExistence type="inferred from homology"/>
<evidence type="ECO:0000256" key="6">
    <source>
        <dbReference type="ARBA" id="ARBA00022801"/>
    </source>
</evidence>
<comment type="similarity">
    <text evidence="3">Belongs to the purine nucleoside phosphorylase YfiH/LACC1 family.</text>
</comment>
<comment type="catalytic activity">
    <reaction evidence="11">
        <text>S-methyl-5'-thioadenosine + phosphate = 5-(methylsulfanyl)-alpha-D-ribose 1-phosphate + adenine</text>
        <dbReference type="Rhea" id="RHEA:11852"/>
        <dbReference type="ChEBI" id="CHEBI:16708"/>
        <dbReference type="ChEBI" id="CHEBI:17509"/>
        <dbReference type="ChEBI" id="CHEBI:43474"/>
        <dbReference type="ChEBI" id="CHEBI:58533"/>
        <dbReference type="EC" id="2.4.2.28"/>
    </reaction>
    <physiologicalReaction direction="left-to-right" evidence="11">
        <dbReference type="Rhea" id="RHEA:11853"/>
    </physiologicalReaction>
</comment>
<evidence type="ECO:0000256" key="11">
    <source>
        <dbReference type="ARBA" id="ARBA00049893"/>
    </source>
</evidence>
<evidence type="ECO:0000256" key="2">
    <source>
        <dbReference type="ARBA" id="ARBA00003215"/>
    </source>
</evidence>
<keyword evidence="6" id="KW-0378">Hydrolase</keyword>
<name>A0A3S8Z689_9ACTO</name>
<dbReference type="SUPFAM" id="SSF64438">
    <property type="entry name" value="CNF1/YfiH-like putative cysteine hydrolases"/>
    <property type="match status" value="1"/>
</dbReference>
<dbReference type="Gene3D" id="3.60.140.10">
    <property type="entry name" value="CNF1/YfiH-like putative cysteine hydrolases"/>
    <property type="match status" value="1"/>
</dbReference>
<reference evidence="12 13" key="1">
    <citation type="submission" date="2018-12" db="EMBL/GenBank/DDBJ databases">
        <title>Complete genome sequence of Flaviflexus salsibiostraticola KCTC 33148.</title>
        <authorList>
            <person name="Bae J.-W."/>
        </authorList>
    </citation>
    <scope>NUCLEOTIDE SEQUENCE [LARGE SCALE GENOMIC DNA]</scope>
    <source>
        <strain evidence="12 13">KCTC 33148</strain>
    </source>
</reference>
<dbReference type="InterPro" id="IPR011324">
    <property type="entry name" value="Cytotoxic_necrot_fac-like_cat"/>
</dbReference>
<evidence type="ECO:0000256" key="8">
    <source>
        <dbReference type="ARBA" id="ARBA00023008"/>
    </source>
</evidence>
<keyword evidence="8" id="KW-0186">Copper</keyword>
<dbReference type="InterPro" id="IPR003730">
    <property type="entry name" value="Cu_polyphenol_OxRdtase"/>
</dbReference>
<evidence type="ECO:0000256" key="1">
    <source>
        <dbReference type="ARBA" id="ARBA00000553"/>
    </source>
</evidence>
<comment type="catalytic activity">
    <reaction evidence="10">
        <text>adenosine + phosphate = alpha-D-ribose 1-phosphate + adenine</text>
        <dbReference type="Rhea" id="RHEA:27642"/>
        <dbReference type="ChEBI" id="CHEBI:16335"/>
        <dbReference type="ChEBI" id="CHEBI:16708"/>
        <dbReference type="ChEBI" id="CHEBI:43474"/>
        <dbReference type="ChEBI" id="CHEBI:57720"/>
        <dbReference type="EC" id="2.4.2.1"/>
    </reaction>
    <physiologicalReaction direction="left-to-right" evidence="10">
        <dbReference type="Rhea" id="RHEA:27643"/>
    </physiologicalReaction>
</comment>